<evidence type="ECO:0000313" key="1">
    <source>
        <dbReference type="EMBL" id="AHB36545.1"/>
    </source>
</evidence>
<organism evidence="1 2">
    <name type="scientific">Spiroplasma apis B31</name>
    <dbReference type="NCBI Taxonomy" id="1276258"/>
    <lineage>
        <taxon>Bacteria</taxon>
        <taxon>Bacillati</taxon>
        <taxon>Mycoplasmatota</taxon>
        <taxon>Mollicutes</taxon>
        <taxon>Entomoplasmatales</taxon>
        <taxon>Spiroplasmataceae</taxon>
        <taxon>Spiroplasma</taxon>
    </lineage>
</organism>
<dbReference type="KEGG" id="sapi:SAPIS_v1c07000"/>
<dbReference type="RefSeq" id="WP_023789738.1">
    <property type="nucleotide sequence ID" value="NC_022998.1"/>
</dbReference>
<dbReference type="OrthoDB" id="389281at2"/>
<reference evidence="1 2" key="1">
    <citation type="journal article" date="2014" name="Genome Announc.">
        <title>Complete Genome Sequence of Spiroplasma apis B31T (ATCC 33834), a Bacterium Associated with May Disease of Honeybees (Apis mellifera).</title>
        <authorList>
            <person name="Ku C."/>
            <person name="Lo W.S."/>
            <person name="Chen L.L."/>
            <person name="Kuo C.H."/>
        </authorList>
    </citation>
    <scope>NUCLEOTIDE SEQUENCE [LARGE SCALE GENOMIC DNA]</scope>
    <source>
        <strain evidence="1">B31</strain>
    </source>
</reference>
<proteinExistence type="predicted"/>
<evidence type="ECO:0000313" key="2">
    <source>
        <dbReference type="Proteomes" id="UP000018550"/>
    </source>
</evidence>
<dbReference type="STRING" id="1276258.SAPIS_v1c07000"/>
<dbReference type="Proteomes" id="UP000018550">
    <property type="component" value="Chromosome"/>
</dbReference>
<keyword evidence="2" id="KW-1185">Reference proteome</keyword>
<accession>V5RL66</accession>
<gene>
    <name evidence="1" type="ORF">SAPIS_v1c07000</name>
</gene>
<sequence>MATKTLNLFKKPIVWNEIGARAISGYAMILGIPCSFQEINDFIINREFLDPNEDHGFEDEIVNMAKSWESLKELILETKYNIESKNVESTIEISQLLDVYTKLDPKKTYRDYFLGESDESKDFIQAINDVLKHLSIEESHESTLEYMATFFIEQCIKKPLGEFTDPFIFSLIEGLLIFKDVSPLVFIDEDEFFNEIYNQHTKTVEICSTIPQNRWIENTIFRQYVNLWINKSEYYLEINKENFDF</sequence>
<dbReference type="AlphaFoldDB" id="V5RL66"/>
<dbReference type="PATRIC" id="fig|1276258.3.peg.714"/>
<dbReference type="EMBL" id="CP006682">
    <property type="protein sequence ID" value="AHB36545.1"/>
    <property type="molecule type" value="Genomic_DNA"/>
</dbReference>
<name>V5RL66_SPIAP</name>
<dbReference type="HOGENOM" id="CLU_1155810_0_0_14"/>
<protein>
    <submittedName>
        <fullName evidence="1">Uncharacterized protein</fullName>
    </submittedName>
</protein>